<evidence type="ECO:0000256" key="9">
    <source>
        <dbReference type="ARBA" id="ARBA00023004"/>
    </source>
</evidence>
<dbReference type="RefSeq" id="XP_016256688.1">
    <property type="nucleotide sequence ID" value="XM_016412934.1"/>
</dbReference>
<name>A0A0D2BG76_9EURO</name>
<dbReference type="SMART" id="SM01117">
    <property type="entry name" value="Cyt-b5"/>
    <property type="match status" value="1"/>
</dbReference>
<dbReference type="PANTHER" id="PTHR19359">
    <property type="entry name" value="CYTOCHROME B5"/>
    <property type="match status" value="1"/>
</dbReference>
<evidence type="ECO:0000256" key="2">
    <source>
        <dbReference type="ARBA" id="ARBA00022448"/>
    </source>
</evidence>
<dbReference type="FunFam" id="3.10.120.10:FF:000002">
    <property type="entry name" value="Cytochrome b5 type B"/>
    <property type="match status" value="1"/>
</dbReference>
<protein>
    <recommendedName>
        <fullName evidence="13">Cytochrome b5 heme-binding domain-containing protein</fullName>
    </recommendedName>
</protein>
<feature type="domain" description="Cytochrome b5 heme-binding" evidence="13">
    <location>
        <begin position="2"/>
        <end position="78"/>
    </location>
</feature>
<dbReference type="InterPro" id="IPR036400">
    <property type="entry name" value="Cyt_B5-like_heme/steroid_sf"/>
</dbReference>
<keyword evidence="6" id="KW-0256">Endoplasmic reticulum</keyword>
<evidence type="ECO:0000256" key="8">
    <source>
        <dbReference type="ARBA" id="ARBA00022982"/>
    </source>
</evidence>
<evidence type="ECO:0000259" key="13">
    <source>
        <dbReference type="PROSITE" id="PS50255"/>
    </source>
</evidence>
<gene>
    <name evidence="14" type="ORF">PV06_11287</name>
</gene>
<accession>A0A0D2BG76</accession>
<dbReference type="GO" id="GO:0020037">
    <property type="term" value="F:heme binding"/>
    <property type="evidence" value="ECO:0007669"/>
    <property type="project" value="TreeGrafter"/>
</dbReference>
<keyword evidence="15" id="KW-1185">Reference proteome</keyword>
<evidence type="ECO:0000256" key="10">
    <source>
        <dbReference type="ARBA" id="ARBA00023136"/>
    </source>
</evidence>
<evidence type="ECO:0000256" key="6">
    <source>
        <dbReference type="ARBA" id="ARBA00022824"/>
    </source>
</evidence>
<evidence type="ECO:0000256" key="11">
    <source>
        <dbReference type="ARBA" id="ARBA00037877"/>
    </source>
</evidence>
<dbReference type="Pfam" id="PF00173">
    <property type="entry name" value="Cyt-b5"/>
    <property type="match status" value="1"/>
</dbReference>
<keyword evidence="4" id="KW-0812">Transmembrane</keyword>
<evidence type="ECO:0000256" key="12">
    <source>
        <dbReference type="ARBA" id="ARBA00038168"/>
    </source>
</evidence>
<evidence type="ECO:0000313" key="15">
    <source>
        <dbReference type="Proteomes" id="UP000053342"/>
    </source>
</evidence>
<keyword evidence="9" id="KW-0408">Iron</keyword>
<evidence type="ECO:0000256" key="5">
    <source>
        <dbReference type="ARBA" id="ARBA00022723"/>
    </source>
</evidence>
<evidence type="ECO:0000256" key="7">
    <source>
        <dbReference type="ARBA" id="ARBA00022848"/>
    </source>
</evidence>
<dbReference type="GO" id="GO:0005789">
    <property type="term" value="C:endoplasmic reticulum membrane"/>
    <property type="evidence" value="ECO:0007669"/>
    <property type="project" value="UniProtKB-SubCell"/>
</dbReference>
<organism evidence="14 15">
    <name type="scientific">Exophiala oligosperma</name>
    <dbReference type="NCBI Taxonomy" id="215243"/>
    <lineage>
        <taxon>Eukaryota</taxon>
        <taxon>Fungi</taxon>
        <taxon>Dikarya</taxon>
        <taxon>Ascomycota</taxon>
        <taxon>Pezizomycotina</taxon>
        <taxon>Eurotiomycetes</taxon>
        <taxon>Chaetothyriomycetidae</taxon>
        <taxon>Chaetothyriales</taxon>
        <taxon>Herpotrichiellaceae</taxon>
        <taxon>Exophiala</taxon>
    </lineage>
</organism>
<dbReference type="EMBL" id="KN847356">
    <property type="protein sequence ID" value="KIW36472.1"/>
    <property type="molecule type" value="Genomic_DNA"/>
</dbReference>
<evidence type="ECO:0000256" key="3">
    <source>
        <dbReference type="ARBA" id="ARBA00022617"/>
    </source>
</evidence>
<keyword evidence="10" id="KW-0472">Membrane</keyword>
<comment type="similarity">
    <text evidence="12">Belongs to the cytochrome b5 family.</text>
</comment>
<dbReference type="Proteomes" id="UP000053342">
    <property type="component" value="Unassembled WGS sequence"/>
</dbReference>
<proteinExistence type="inferred from homology"/>
<dbReference type="HOGENOM" id="CLU_102602_3_2_1"/>
<dbReference type="InterPro" id="IPR001199">
    <property type="entry name" value="Cyt_B5-like_heme/steroid-bd"/>
</dbReference>
<dbReference type="VEuPathDB" id="FungiDB:PV06_11287"/>
<dbReference type="InterPro" id="IPR050668">
    <property type="entry name" value="Cytochrome_b5"/>
</dbReference>
<keyword evidence="2" id="KW-0813">Transport</keyword>
<dbReference type="STRING" id="215243.A0A0D2BG76"/>
<comment type="subcellular location">
    <subcellularLocation>
        <location evidence="1">Endoplasmic reticulum membrane</location>
        <topology evidence="1">Single-pass membrane protein</topology>
        <orientation evidence="1">Cytoplasmic side</orientation>
    </subcellularLocation>
    <subcellularLocation>
        <location evidence="11">Microsome membrane</location>
        <topology evidence="11">Single-pass membrane protein</topology>
        <orientation evidence="11">Cytoplasmic side</orientation>
    </subcellularLocation>
</comment>
<dbReference type="PROSITE" id="PS50255">
    <property type="entry name" value="CYTOCHROME_B5_2"/>
    <property type="match status" value="1"/>
</dbReference>
<keyword evidence="8" id="KW-0249">Electron transport</keyword>
<evidence type="ECO:0000256" key="4">
    <source>
        <dbReference type="ARBA" id="ARBA00022692"/>
    </source>
</evidence>
<reference evidence="14 15" key="1">
    <citation type="submission" date="2015-01" db="EMBL/GenBank/DDBJ databases">
        <title>The Genome Sequence of Exophiala oligosperma CBS72588.</title>
        <authorList>
            <consortium name="The Broad Institute Genomics Platform"/>
            <person name="Cuomo C."/>
            <person name="de Hoog S."/>
            <person name="Gorbushina A."/>
            <person name="Stielow B."/>
            <person name="Teixiera M."/>
            <person name="Abouelleil A."/>
            <person name="Chapman S.B."/>
            <person name="Priest M."/>
            <person name="Young S.K."/>
            <person name="Wortman J."/>
            <person name="Nusbaum C."/>
            <person name="Birren B."/>
        </authorList>
    </citation>
    <scope>NUCLEOTIDE SEQUENCE [LARGE SCALE GENOMIC DNA]</scope>
    <source>
        <strain evidence="14 15">CBS 72588</strain>
    </source>
</reference>
<dbReference type="AlphaFoldDB" id="A0A0D2BG76"/>
<keyword evidence="3" id="KW-0349">Heme</keyword>
<dbReference type="SUPFAM" id="SSF55856">
    <property type="entry name" value="Cytochrome b5-like heme/steroid binding domain"/>
    <property type="match status" value="1"/>
</dbReference>
<sequence>MAKVFTVPEVAMHNKKEDLFMIIHGKVYDCTDFADKHPAGHEILLEVAGKEASEAFEEVGHSEDAKAMLKDLFVGDCIPPVSQSNMSLKLLRARHAPVPNIMMKLISDDL</sequence>
<dbReference type="PANTHER" id="PTHR19359:SF150">
    <property type="entry name" value="CYTOCHROME B5"/>
    <property type="match status" value="1"/>
</dbReference>
<dbReference type="PRINTS" id="PR00363">
    <property type="entry name" value="CYTOCHROMEB5"/>
</dbReference>
<evidence type="ECO:0000256" key="1">
    <source>
        <dbReference type="ARBA" id="ARBA00004131"/>
    </source>
</evidence>
<dbReference type="OrthoDB" id="260519at2759"/>
<dbReference type="Gene3D" id="3.10.120.10">
    <property type="entry name" value="Cytochrome b5-like heme/steroid binding domain"/>
    <property type="match status" value="1"/>
</dbReference>
<dbReference type="GO" id="GO:0046872">
    <property type="term" value="F:metal ion binding"/>
    <property type="evidence" value="ECO:0007669"/>
    <property type="project" value="UniProtKB-KW"/>
</dbReference>
<keyword evidence="5" id="KW-0479">Metal-binding</keyword>
<keyword evidence="7" id="KW-0492">Microsome</keyword>
<evidence type="ECO:0000313" key="14">
    <source>
        <dbReference type="EMBL" id="KIW36472.1"/>
    </source>
</evidence>
<dbReference type="GeneID" id="27363361"/>